<evidence type="ECO:0008006" key="4">
    <source>
        <dbReference type="Google" id="ProtNLM"/>
    </source>
</evidence>
<dbReference type="AlphaFoldDB" id="A0A0J0XV23"/>
<evidence type="ECO:0000313" key="3">
    <source>
        <dbReference type="Proteomes" id="UP000053611"/>
    </source>
</evidence>
<dbReference type="Pfam" id="PF09365">
    <property type="entry name" value="DUF2461"/>
    <property type="match status" value="1"/>
</dbReference>
<feature type="region of interest" description="Disordered" evidence="1">
    <location>
        <begin position="1"/>
        <end position="134"/>
    </location>
</feature>
<evidence type="ECO:0000313" key="2">
    <source>
        <dbReference type="EMBL" id="KLT44911.1"/>
    </source>
</evidence>
<proteinExistence type="predicted"/>
<dbReference type="PANTHER" id="PTHR36452">
    <property type="entry name" value="CHROMOSOME 12, WHOLE GENOME SHOTGUN SEQUENCE"/>
    <property type="match status" value="1"/>
</dbReference>
<evidence type="ECO:0000256" key="1">
    <source>
        <dbReference type="SAM" id="MobiDB-lite"/>
    </source>
</evidence>
<protein>
    <recommendedName>
        <fullName evidence="4">TIGR02453 family protein</fullName>
    </recommendedName>
</protein>
<dbReference type="InterPro" id="IPR012808">
    <property type="entry name" value="CHP02453"/>
</dbReference>
<feature type="compositionally biased region" description="Acidic residues" evidence="1">
    <location>
        <begin position="67"/>
        <end position="88"/>
    </location>
</feature>
<sequence>MPRRAAVSNVPSARATRARGAATRAPAAKSAKGKPAGSASKKRKAESDSDELSEPTGLTSESGSDSELSDASDFEPDADVEDDDEPEAIEAISVLDDSADDEDEAPPLKKARSSLARDQKQKQPAKGKKLLTGPGRLEVKVVNGRRVTALGEELDDDSDDLDLEDGQEVVGRTYPAPRSGRVPPGRISRNTLAFLEALMDPANNDRDWFRSHEPAFRQAEKEFRDFVDVLQEKMAEVDEEVPVLPARDICHRIYRDVRFSSDKTPYKCNFAFTTSRGGRRGIWAKYHLYIEPGYSLIACGLWQPDKAVLQRLRDRLLGNPGPDPFREAISKPEFVELFGPPQPNGRRQNVFGHSDELKVAPKGIEKTHPLIDLLRLRTIAVVKHFTDDQVLDPNFADMLAGVVGVMEPFVHMLNDYITPS</sequence>
<reference evidence="2 3" key="1">
    <citation type="submission" date="2015-03" db="EMBL/GenBank/DDBJ databases">
        <title>Genomics and transcriptomics of the oil-accumulating basidiomycete yeast T. oleaginosus allow insights into substrate utilization and the diverse evolutionary trajectories of mating systems in fungi.</title>
        <authorList>
            <consortium name="DOE Joint Genome Institute"/>
            <person name="Kourist R."/>
            <person name="Kracht O."/>
            <person name="Bracharz F."/>
            <person name="Lipzen A."/>
            <person name="Nolan M."/>
            <person name="Ohm R."/>
            <person name="Grigoriev I."/>
            <person name="Sun S."/>
            <person name="Heitman J."/>
            <person name="Bruck T."/>
            <person name="Nowrousian M."/>
        </authorList>
    </citation>
    <scope>NUCLEOTIDE SEQUENCE [LARGE SCALE GENOMIC DNA]</scope>
    <source>
        <strain evidence="2 3">IBC0246</strain>
    </source>
</reference>
<gene>
    <name evidence="2" type="ORF">CC85DRAFT_290700</name>
</gene>
<dbReference type="NCBIfam" id="TIGR02453">
    <property type="entry name" value="TIGR02453 family protein"/>
    <property type="match status" value="1"/>
</dbReference>
<accession>A0A0J0XV23</accession>
<name>A0A0J0XV23_9TREE</name>
<dbReference type="RefSeq" id="XP_018281402.1">
    <property type="nucleotide sequence ID" value="XM_018424751.1"/>
</dbReference>
<dbReference type="GeneID" id="28985354"/>
<dbReference type="OrthoDB" id="2537769at2759"/>
<dbReference type="PANTHER" id="PTHR36452:SF1">
    <property type="entry name" value="DUF2461 DOMAIN-CONTAINING PROTEIN"/>
    <property type="match status" value="1"/>
</dbReference>
<dbReference type="EMBL" id="KQ087184">
    <property type="protein sequence ID" value="KLT44911.1"/>
    <property type="molecule type" value="Genomic_DNA"/>
</dbReference>
<dbReference type="STRING" id="879819.A0A0J0XV23"/>
<feature type="compositionally biased region" description="Low complexity" evidence="1">
    <location>
        <begin position="11"/>
        <end position="39"/>
    </location>
</feature>
<feature type="compositionally biased region" description="Polar residues" evidence="1">
    <location>
        <begin position="56"/>
        <end position="66"/>
    </location>
</feature>
<keyword evidence="3" id="KW-1185">Reference proteome</keyword>
<dbReference type="Proteomes" id="UP000053611">
    <property type="component" value="Unassembled WGS sequence"/>
</dbReference>
<organism evidence="2 3">
    <name type="scientific">Cutaneotrichosporon oleaginosum</name>
    <dbReference type="NCBI Taxonomy" id="879819"/>
    <lineage>
        <taxon>Eukaryota</taxon>
        <taxon>Fungi</taxon>
        <taxon>Dikarya</taxon>
        <taxon>Basidiomycota</taxon>
        <taxon>Agaricomycotina</taxon>
        <taxon>Tremellomycetes</taxon>
        <taxon>Trichosporonales</taxon>
        <taxon>Trichosporonaceae</taxon>
        <taxon>Cutaneotrichosporon</taxon>
    </lineage>
</organism>